<dbReference type="EMBL" id="AAOA02000001">
    <property type="protein sequence ID" value="EAQ96009.1"/>
    <property type="molecule type" value="Genomic_DNA"/>
</dbReference>
<evidence type="ECO:0000256" key="4">
    <source>
        <dbReference type="ARBA" id="ARBA00023295"/>
    </source>
</evidence>
<dbReference type="Gene3D" id="2.70.98.60">
    <property type="entry name" value="alpha-galactosidase from lactobacil brevis"/>
    <property type="match status" value="1"/>
</dbReference>
<comment type="catalytic activity">
    <reaction evidence="1">
        <text>Hydrolysis of terminal, non-reducing alpha-D-galactose residues in alpha-D-galactosides, including galactose oligosaccharides, galactomannans and galactolipids.</text>
        <dbReference type="EC" id="3.2.1.22"/>
    </reaction>
</comment>
<dbReference type="InterPro" id="IPR013785">
    <property type="entry name" value="Aldolase_TIM"/>
</dbReference>
<sequence length="704" mass="77806">MSFHRLDAGDSTLVFDCRDALLDVCYLGRRLPAALNLEEISLLTAAPTPHGELDCELRTEGFPGEDGHSPGQAALRLRRDGHALLNQLRVADCSSSGEVFHCTLEDRQAGVEIRLTLCATASGVFSSESAIVNSAKEGLLEVDWLAALHLPLPALYSEVERYGGFWANEMLAERIPLGQFALDTSSQRGRCSHQSFPTLICGETGFSHEKQRVLLTTLAWSGNHRLRVEPAITGGHSLQAGVVLQGGEVRLAPGEQWQGPKALFALSNGGLNDIRRQFKRYWFDQKAYSEPPERPVHFNSWESSYFEHDVHSSLKLIDEAHDLGAERFVLDDGWMEGRSGIGVGLGDWLPCPRRYPEGLGPLARHARKLGMSFGVWIEPEMLTPDSSVAAEHPDWIIAAAAYPGVSGRQQYLLNLCLSEVREHILQCIERLIQDCDPDYLKWDMNRDYAQVGFGGSATPEAMTRAWYQLLSELRLRHPRVVIESCAAGGARNDAGALTHADRLWPSDSMDPLQRFALMKHISCVFPPALLGSHVGAAPSSTTGATLPLSTRCLVALLGHMGLELDPKTLDASERDTIRRWVAFFKRERDRLARSDFYYLDGLEPGLDSLLVYSREDTRCLLFILRSAYPTQAQPPVVALPSCVRGSTFHLELLNPEDADFVQQDIEWHRGGAVTVSGDTLHLAGLRLPFLRAGHAALIQITPTS</sequence>
<reference evidence="6 7" key="2">
    <citation type="journal article" date="2009" name="PLoS ONE">
        <title>The photosynthetic apparatus and its regulation in the aerobic gammaproteobacterium Congregibacter litoralis gen. nov., sp. nov.</title>
        <authorList>
            <person name="Spring S."/>
            <person name="Lunsdorf H."/>
            <person name="Fuchs B.M."/>
            <person name="Tindall B.J."/>
        </authorList>
    </citation>
    <scope>NUCLEOTIDE SEQUENCE [LARGE SCALE GENOMIC DNA]</scope>
    <source>
        <strain evidence="6">KT71</strain>
    </source>
</reference>
<evidence type="ECO:0000313" key="6">
    <source>
        <dbReference type="EMBL" id="EAQ96009.1"/>
    </source>
</evidence>
<dbReference type="AlphaFoldDB" id="A4AD85"/>
<dbReference type="InterPro" id="IPR002252">
    <property type="entry name" value="Glyco_hydro_36"/>
</dbReference>
<dbReference type="GO" id="GO:0016052">
    <property type="term" value="P:carbohydrate catabolic process"/>
    <property type="evidence" value="ECO:0007669"/>
    <property type="project" value="InterPro"/>
</dbReference>
<dbReference type="Proteomes" id="UP000019205">
    <property type="component" value="Chromosome"/>
</dbReference>
<dbReference type="Pfam" id="PF02065">
    <property type="entry name" value="Melibiase"/>
    <property type="match status" value="1"/>
</dbReference>
<evidence type="ECO:0000256" key="3">
    <source>
        <dbReference type="ARBA" id="ARBA00022801"/>
    </source>
</evidence>
<keyword evidence="3 6" id="KW-0378">Hydrolase</keyword>
<dbReference type="CDD" id="cd14791">
    <property type="entry name" value="GH36"/>
    <property type="match status" value="1"/>
</dbReference>
<dbReference type="Gene3D" id="3.20.20.70">
    <property type="entry name" value="Aldolase class I"/>
    <property type="match status" value="1"/>
</dbReference>
<dbReference type="InterPro" id="IPR038417">
    <property type="entry name" value="Alpga-gal_N_sf"/>
</dbReference>
<dbReference type="InterPro" id="IPR031704">
    <property type="entry name" value="Glyco_hydro_36_N"/>
</dbReference>
<dbReference type="PRINTS" id="PR00743">
    <property type="entry name" value="GLHYDRLASE36"/>
</dbReference>
<dbReference type="OrthoDB" id="9758822at2"/>
<dbReference type="PANTHER" id="PTHR43053">
    <property type="entry name" value="GLYCOSIDASE FAMILY 31"/>
    <property type="match status" value="1"/>
</dbReference>
<dbReference type="PANTHER" id="PTHR43053:SF3">
    <property type="entry name" value="ALPHA-GALACTOSIDASE C-RELATED"/>
    <property type="match status" value="1"/>
</dbReference>
<keyword evidence="7" id="KW-1185">Reference proteome</keyword>
<name>A4AD85_9GAMM</name>
<protein>
    <recommendedName>
        <fullName evidence="2">alpha-galactosidase</fullName>
        <ecNumber evidence="2">3.2.1.22</ecNumber>
    </recommendedName>
</protein>
<evidence type="ECO:0000259" key="5">
    <source>
        <dbReference type="Pfam" id="PF16875"/>
    </source>
</evidence>
<dbReference type="InterPro" id="IPR050985">
    <property type="entry name" value="Alpha-glycosidase_related"/>
</dbReference>
<accession>A4AD85</accession>
<dbReference type="HOGENOM" id="CLU_009640_3_1_6"/>
<dbReference type="InterPro" id="IPR017853">
    <property type="entry name" value="GH"/>
</dbReference>
<comment type="caution">
    <text evidence="6">The sequence shown here is derived from an EMBL/GenBank/DDBJ whole genome shotgun (WGS) entry which is preliminary data.</text>
</comment>
<dbReference type="EC" id="3.2.1.22" evidence="2"/>
<organism evidence="6 7">
    <name type="scientific">Congregibacter litoralis KT71</name>
    <dbReference type="NCBI Taxonomy" id="314285"/>
    <lineage>
        <taxon>Bacteria</taxon>
        <taxon>Pseudomonadati</taxon>
        <taxon>Pseudomonadota</taxon>
        <taxon>Gammaproteobacteria</taxon>
        <taxon>Cellvibrionales</taxon>
        <taxon>Halieaceae</taxon>
        <taxon>Congregibacter</taxon>
    </lineage>
</organism>
<evidence type="ECO:0000256" key="2">
    <source>
        <dbReference type="ARBA" id="ARBA00012755"/>
    </source>
</evidence>
<feature type="domain" description="Glycosyl hydrolase family 36 N-terminal" evidence="5">
    <location>
        <begin position="22"/>
        <end position="251"/>
    </location>
</feature>
<dbReference type="RefSeq" id="WP_008294978.1">
    <property type="nucleotide sequence ID" value="NZ_CM002299.1"/>
</dbReference>
<evidence type="ECO:0000313" key="7">
    <source>
        <dbReference type="Proteomes" id="UP000019205"/>
    </source>
</evidence>
<evidence type="ECO:0000256" key="1">
    <source>
        <dbReference type="ARBA" id="ARBA00001255"/>
    </source>
</evidence>
<keyword evidence="4 6" id="KW-0326">Glycosidase</keyword>
<dbReference type="GO" id="GO:0004557">
    <property type="term" value="F:alpha-galactosidase activity"/>
    <property type="evidence" value="ECO:0007669"/>
    <property type="project" value="UniProtKB-EC"/>
</dbReference>
<dbReference type="eggNOG" id="COG3345">
    <property type="taxonomic scope" value="Bacteria"/>
</dbReference>
<dbReference type="STRING" id="314285.KT71_12740"/>
<dbReference type="SUPFAM" id="SSF51445">
    <property type="entry name" value="(Trans)glycosidases"/>
    <property type="match status" value="1"/>
</dbReference>
<gene>
    <name evidence="6" type="ORF">KT71_12740</name>
</gene>
<dbReference type="Pfam" id="PF16875">
    <property type="entry name" value="Glyco_hydro_36N"/>
    <property type="match status" value="1"/>
</dbReference>
<reference evidence="6 7" key="1">
    <citation type="journal article" date="2007" name="Proc. Natl. Acad. Sci. U.S.A.">
        <title>Characterization of a marine gammaproteobacterium capable of aerobic anoxygenic photosynthesis.</title>
        <authorList>
            <person name="Fuchs B.M."/>
            <person name="Spring S."/>
            <person name="Teeling H."/>
            <person name="Quast C."/>
            <person name="Wulf J."/>
            <person name="Schattenhofer M."/>
            <person name="Yan S."/>
            <person name="Ferriera S."/>
            <person name="Johnson J."/>
            <person name="Glockner F.O."/>
            <person name="Amann R."/>
        </authorList>
    </citation>
    <scope>NUCLEOTIDE SEQUENCE [LARGE SCALE GENOMIC DNA]</scope>
    <source>
        <strain evidence="6">KT71</strain>
    </source>
</reference>
<proteinExistence type="predicted"/>